<organism evidence="1 4">
    <name type="scientific">Streptomyces radicis</name>
    <dbReference type="NCBI Taxonomy" id="1750517"/>
    <lineage>
        <taxon>Bacteria</taxon>
        <taxon>Bacillati</taxon>
        <taxon>Actinomycetota</taxon>
        <taxon>Actinomycetes</taxon>
        <taxon>Kitasatosporales</taxon>
        <taxon>Streptomycetaceae</taxon>
        <taxon>Streptomyces</taxon>
    </lineage>
</organism>
<evidence type="ECO:0000313" key="4">
    <source>
        <dbReference type="Proteomes" id="UP000275024"/>
    </source>
</evidence>
<name>A0A3A9VXE8_9ACTN</name>
<proteinExistence type="predicted"/>
<dbReference type="EMBL" id="RBDY01000026">
    <property type="protein sequence ID" value="RKN16715.1"/>
    <property type="molecule type" value="Genomic_DNA"/>
</dbReference>
<dbReference type="AlphaFoldDB" id="A0A3A9VXE8"/>
<evidence type="ECO:0000313" key="3">
    <source>
        <dbReference type="Proteomes" id="UP000268652"/>
    </source>
</evidence>
<evidence type="ECO:0000313" key="1">
    <source>
        <dbReference type="EMBL" id="RKN05182.1"/>
    </source>
</evidence>
<sequence>MPPLVVVAVHHAGSGGGWTHRACASCLARERLIPLAFHPLRHDGTRLPYPEIVPGELVATLAPLGESPVLAAPIGRLLAAVARTRDRTLDADQRHAAHDEARAAVARLREAARQGSGTVGETR</sequence>
<accession>A0A3A9VXE8</accession>
<evidence type="ECO:0000313" key="2">
    <source>
        <dbReference type="EMBL" id="RKN16715.1"/>
    </source>
</evidence>
<keyword evidence="3" id="KW-1185">Reference proteome</keyword>
<dbReference type="Proteomes" id="UP000275024">
    <property type="component" value="Unassembled WGS sequence"/>
</dbReference>
<dbReference type="EMBL" id="RBDX01000028">
    <property type="protein sequence ID" value="RKN05182.1"/>
    <property type="molecule type" value="Genomic_DNA"/>
</dbReference>
<comment type="caution">
    <text evidence="1">The sequence shown here is derived from an EMBL/GenBank/DDBJ whole genome shotgun (WGS) entry which is preliminary data.</text>
</comment>
<dbReference type="Proteomes" id="UP000268652">
    <property type="component" value="Unassembled WGS sequence"/>
</dbReference>
<gene>
    <name evidence="2" type="ORF">D7318_25110</name>
    <name evidence="1" type="ORF">D7319_25745</name>
</gene>
<reference evidence="3 4" key="1">
    <citation type="submission" date="2018-09" db="EMBL/GenBank/DDBJ databases">
        <title>Streptomyces sp. nov. DS1-2, an endophytic actinomycete isolated from roots of Dendrobium scabrilingue.</title>
        <authorList>
            <person name="Kuncharoen N."/>
            <person name="Kudo T."/>
            <person name="Ohkuma M."/>
            <person name="Yuki M."/>
            <person name="Tanasupawat S."/>
        </authorList>
    </citation>
    <scope>NUCLEOTIDE SEQUENCE [LARGE SCALE GENOMIC DNA]</scope>
    <source>
        <strain evidence="1 4">AZ1-7</strain>
        <strain evidence="2 3">DS1-2</strain>
    </source>
</reference>
<protein>
    <submittedName>
        <fullName evidence="1">Uncharacterized protein</fullName>
    </submittedName>
</protein>